<organism evidence="7">
    <name type="scientific">uncultured Alphaproteobacteria bacterium</name>
    <dbReference type="NCBI Taxonomy" id="91750"/>
    <lineage>
        <taxon>Bacteria</taxon>
        <taxon>Pseudomonadati</taxon>
        <taxon>Pseudomonadota</taxon>
        <taxon>Alphaproteobacteria</taxon>
        <taxon>environmental samples</taxon>
    </lineage>
</organism>
<dbReference type="GO" id="GO:0004222">
    <property type="term" value="F:metalloendopeptidase activity"/>
    <property type="evidence" value="ECO:0007669"/>
    <property type="project" value="UniProtKB-EC"/>
</dbReference>
<evidence type="ECO:0000259" key="6">
    <source>
        <dbReference type="Pfam" id="PF05193"/>
    </source>
</evidence>
<dbReference type="InterPro" id="IPR011765">
    <property type="entry name" value="Pept_M16_N"/>
</dbReference>
<dbReference type="AlphaFoldDB" id="A0A6G8F268"/>
<feature type="domain" description="Peptidase M16 C-terminal" evidence="6">
    <location>
        <begin position="168"/>
        <end position="339"/>
    </location>
</feature>
<dbReference type="InterPro" id="IPR001431">
    <property type="entry name" value="Pept_M16_Zn_BS"/>
</dbReference>
<dbReference type="Gene3D" id="3.30.830.10">
    <property type="entry name" value="Metalloenzyme, LuxS/M16 peptidase-like"/>
    <property type="match status" value="2"/>
</dbReference>
<keyword evidence="3" id="KW-0645">Protease</keyword>
<keyword evidence="7" id="KW-0378">Hydrolase</keyword>
<dbReference type="GO" id="GO:0006508">
    <property type="term" value="P:proteolysis"/>
    <property type="evidence" value="ECO:0007669"/>
    <property type="project" value="InterPro"/>
</dbReference>
<accession>A0A6G8F268</accession>
<evidence type="ECO:0000256" key="1">
    <source>
        <dbReference type="ARBA" id="ARBA00001947"/>
    </source>
</evidence>
<sequence length="419" mass="46923">MQPEITTLKNGLRVASFYYPQFETVSLGIWVNTGSAYEPAELNGISHFVEHMVFKGTKSRSTIEISEEIENVGGQNNAYTSREFTSFYAKMLKNDAELAMDVLAEMMTCPTFPDEELVKEREVVVQEIKQTADDPSDIIFDYMQAQAFAGQAMGRAILGTPELVRSFGAKELRGYMHSNYAANNMVVCAVGNIKHADFVRMVESRMSSIPVHTNFTADKQWYCGGYFAEKRDNEQAQVILGFDGFKYTDEHYYSSMLMTAILGGGMSSRLFKEIREKRGLVYSVYCFPNYYTGSGFTGISAATDNEQINRMMPVMIDEIKKITDSLVSDEELARAKAQLKAGMLMSLENSSAVAEKLARQLLLFNRYMPVDEMVGYIDAVTADDVLKTAQKVFAGKPTYTLVGNIDGHIGYDEVCEKLK</sequence>
<evidence type="ECO:0000259" key="5">
    <source>
        <dbReference type="Pfam" id="PF00675"/>
    </source>
</evidence>
<evidence type="ECO:0000256" key="2">
    <source>
        <dbReference type="ARBA" id="ARBA00007261"/>
    </source>
</evidence>
<dbReference type="FunFam" id="3.30.830.10:FF:000008">
    <property type="entry name" value="Mitochondrial-processing peptidase subunit beta"/>
    <property type="match status" value="1"/>
</dbReference>
<dbReference type="PANTHER" id="PTHR11851:SF49">
    <property type="entry name" value="MITOCHONDRIAL-PROCESSING PEPTIDASE SUBUNIT ALPHA"/>
    <property type="match status" value="1"/>
</dbReference>
<comment type="cofactor">
    <cofactor evidence="1">
        <name>Zn(2+)</name>
        <dbReference type="ChEBI" id="CHEBI:29105"/>
    </cofactor>
</comment>
<dbReference type="InterPro" id="IPR011249">
    <property type="entry name" value="Metalloenz_LuxS/M16"/>
</dbReference>
<dbReference type="Pfam" id="PF05193">
    <property type="entry name" value="Peptidase_M16_C"/>
    <property type="match status" value="1"/>
</dbReference>
<evidence type="ECO:0000256" key="4">
    <source>
        <dbReference type="RuleBase" id="RU004447"/>
    </source>
</evidence>
<proteinExistence type="inferred from homology"/>
<protein>
    <submittedName>
        <fullName evidence="7">Peptidase M16</fullName>
        <ecNumber evidence="7">3.4.24.64</ecNumber>
    </submittedName>
</protein>
<feature type="domain" description="Peptidase M16 N-terminal" evidence="5">
    <location>
        <begin position="13"/>
        <end position="160"/>
    </location>
</feature>
<dbReference type="GO" id="GO:0046872">
    <property type="term" value="F:metal ion binding"/>
    <property type="evidence" value="ECO:0007669"/>
    <property type="project" value="InterPro"/>
</dbReference>
<evidence type="ECO:0000256" key="3">
    <source>
        <dbReference type="ARBA" id="ARBA00023049"/>
    </source>
</evidence>
<dbReference type="PROSITE" id="PS00143">
    <property type="entry name" value="INSULINASE"/>
    <property type="match status" value="1"/>
</dbReference>
<dbReference type="InterPro" id="IPR007863">
    <property type="entry name" value="Peptidase_M16_C"/>
</dbReference>
<evidence type="ECO:0000313" key="7">
    <source>
        <dbReference type="EMBL" id="QIM10353.1"/>
    </source>
</evidence>
<dbReference type="EC" id="3.4.24.64" evidence="7"/>
<dbReference type="PANTHER" id="PTHR11851">
    <property type="entry name" value="METALLOPROTEASE"/>
    <property type="match status" value="1"/>
</dbReference>
<gene>
    <name evidence="7" type="ORF">PlAlph_1070</name>
</gene>
<dbReference type="SUPFAM" id="SSF63411">
    <property type="entry name" value="LuxS/MPP-like metallohydrolase"/>
    <property type="match status" value="2"/>
</dbReference>
<reference evidence="7" key="1">
    <citation type="journal article" date="2020" name="J. ISSAAS">
        <title>Lactobacilli and other gastrointestinal microbiota of Peromyscus leucopus, reservoir host for agents of Lyme disease and other zoonoses in North America.</title>
        <authorList>
            <person name="Milovic A."/>
            <person name="Bassam K."/>
            <person name="Shao H."/>
            <person name="Chatzistamou I."/>
            <person name="Tufts D.M."/>
            <person name="Diuk-Wasser M."/>
            <person name="Barbour A.G."/>
        </authorList>
    </citation>
    <scope>NUCLEOTIDE SEQUENCE</scope>
    <source>
        <strain evidence="7">LL90</strain>
    </source>
</reference>
<dbReference type="InterPro" id="IPR050361">
    <property type="entry name" value="MPP/UQCRC_Complex"/>
</dbReference>
<name>A0A6G8F268_9PROT</name>
<dbReference type="Pfam" id="PF00675">
    <property type="entry name" value="Peptidase_M16"/>
    <property type="match status" value="1"/>
</dbReference>
<keyword evidence="3" id="KW-0482">Metalloprotease</keyword>
<dbReference type="EMBL" id="MN990728">
    <property type="protein sequence ID" value="QIM10353.1"/>
    <property type="molecule type" value="Genomic_DNA"/>
</dbReference>
<comment type="similarity">
    <text evidence="2 4">Belongs to the peptidase M16 family.</text>
</comment>